<dbReference type="RefSeq" id="WP_354365807.1">
    <property type="nucleotide sequence ID" value="NZ_JBEPLO010000021.1"/>
</dbReference>
<dbReference type="EMBL" id="JBEPLO010000021">
    <property type="protein sequence ID" value="MET3558680.1"/>
    <property type="molecule type" value="Genomic_DNA"/>
</dbReference>
<keyword evidence="2" id="KW-1185">Reference proteome</keyword>
<dbReference type="Proteomes" id="UP001549122">
    <property type="component" value="Unassembled WGS sequence"/>
</dbReference>
<protein>
    <recommendedName>
        <fullName evidence="3">Phage protein</fullName>
    </recommendedName>
</protein>
<evidence type="ECO:0000313" key="2">
    <source>
        <dbReference type="Proteomes" id="UP001549122"/>
    </source>
</evidence>
<accession>A0ABV2FJP9</accession>
<proteinExistence type="predicted"/>
<comment type="caution">
    <text evidence="1">The sequence shown here is derived from an EMBL/GenBank/DDBJ whole genome shotgun (WGS) entry which is preliminary data.</text>
</comment>
<gene>
    <name evidence="1" type="ORF">ABID29_001806</name>
</gene>
<reference evidence="1 2" key="1">
    <citation type="submission" date="2024-06" db="EMBL/GenBank/DDBJ databases">
        <title>Genomic Encyclopedia of Type Strains, Phase IV (KMG-IV): sequencing the most valuable type-strain genomes for metagenomic binning, comparative biology and taxonomic classification.</title>
        <authorList>
            <person name="Goeker M."/>
        </authorList>
    </citation>
    <scope>NUCLEOTIDE SEQUENCE [LARGE SCALE GENOMIC DNA]</scope>
    <source>
        <strain evidence="1 2">DSM 28303</strain>
    </source>
</reference>
<evidence type="ECO:0000313" key="1">
    <source>
        <dbReference type="EMBL" id="MET3558680.1"/>
    </source>
</evidence>
<evidence type="ECO:0008006" key="3">
    <source>
        <dbReference type="Google" id="ProtNLM"/>
    </source>
</evidence>
<name>A0ABV2FJP9_9STRE</name>
<organism evidence="1 2">
    <name type="scientific">Streptococcus rupicaprae</name>
    <dbReference type="NCBI Taxonomy" id="759619"/>
    <lineage>
        <taxon>Bacteria</taxon>
        <taxon>Bacillati</taxon>
        <taxon>Bacillota</taxon>
        <taxon>Bacilli</taxon>
        <taxon>Lactobacillales</taxon>
        <taxon>Streptococcaceae</taxon>
        <taxon>Streptococcus</taxon>
    </lineage>
</organism>
<sequence length="61" mass="6813">MDKKEIKEIKGLIEELSDLIDSCENDYEAMVFNPDGTFELLLACHAVLANILKEVADDAEV</sequence>